<evidence type="ECO:0000256" key="5">
    <source>
        <dbReference type="ARBA" id="ARBA00022645"/>
    </source>
</evidence>
<dbReference type="GO" id="GO:0008658">
    <property type="term" value="F:penicillin binding"/>
    <property type="evidence" value="ECO:0007669"/>
    <property type="project" value="InterPro"/>
</dbReference>
<dbReference type="SUPFAM" id="SSF56601">
    <property type="entry name" value="beta-lactamase/transpeptidase-like"/>
    <property type="match status" value="1"/>
</dbReference>
<dbReference type="AlphaFoldDB" id="A0A0T5ZXG4"/>
<keyword evidence="7" id="KW-0328">Glycosyltransferase</keyword>
<gene>
    <name evidence="20" type="ORF">XU08_C0002G0030</name>
</gene>
<dbReference type="InterPro" id="IPR050396">
    <property type="entry name" value="Glycosyltr_51/Transpeptidase"/>
</dbReference>
<comment type="similarity">
    <text evidence="3">In the N-terminal section; belongs to the glycosyltransferase 51 family.</text>
</comment>
<evidence type="ECO:0000256" key="7">
    <source>
        <dbReference type="ARBA" id="ARBA00022676"/>
    </source>
</evidence>
<dbReference type="GO" id="GO:0008360">
    <property type="term" value="P:regulation of cell shape"/>
    <property type="evidence" value="ECO:0007669"/>
    <property type="project" value="UniProtKB-KW"/>
</dbReference>
<evidence type="ECO:0000256" key="1">
    <source>
        <dbReference type="ARBA" id="ARBA00004236"/>
    </source>
</evidence>
<dbReference type="GO" id="GO:0009252">
    <property type="term" value="P:peptidoglycan biosynthetic process"/>
    <property type="evidence" value="ECO:0007669"/>
    <property type="project" value="UniProtKB-KW"/>
</dbReference>
<evidence type="ECO:0000259" key="18">
    <source>
        <dbReference type="Pfam" id="PF00905"/>
    </source>
</evidence>
<evidence type="ECO:0000256" key="9">
    <source>
        <dbReference type="ARBA" id="ARBA00022801"/>
    </source>
</evidence>
<dbReference type="SUPFAM" id="SSF53955">
    <property type="entry name" value="Lysozyme-like"/>
    <property type="match status" value="1"/>
</dbReference>
<evidence type="ECO:0000256" key="8">
    <source>
        <dbReference type="ARBA" id="ARBA00022679"/>
    </source>
</evidence>
<keyword evidence="13" id="KW-0511">Multifunctional enzyme</keyword>
<evidence type="ECO:0000256" key="14">
    <source>
        <dbReference type="ARBA" id="ARBA00023316"/>
    </source>
</evidence>
<name>A0A0T5ZXG4_UNCKA</name>
<keyword evidence="4" id="KW-1003">Cell membrane</keyword>
<dbReference type="InterPro" id="IPR001264">
    <property type="entry name" value="Glyco_trans_51"/>
</dbReference>
<protein>
    <submittedName>
        <fullName evidence="20">Penicillin-binding protein</fullName>
    </submittedName>
</protein>
<accession>A0A0T5ZXG4</accession>
<dbReference type="GO" id="GO:0030288">
    <property type="term" value="C:outer membrane-bounded periplasmic space"/>
    <property type="evidence" value="ECO:0007669"/>
    <property type="project" value="TreeGrafter"/>
</dbReference>
<keyword evidence="11" id="KW-0573">Peptidoglycan synthesis</keyword>
<reference evidence="20 21" key="1">
    <citation type="submission" date="2015-05" db="EMBL/GenBank/DDBJ databases">
        <title>Critical biogeochemical functions in the subsurface are associated with bacteria from new phyla and little studied lineages.</title>
        <authorList>
            <person name="Hug L.A."/>
            <person name="Thomas B.C."/>
            <person name="Sharon I."/>
            <person name="Brown C.T."/>
            <person name="Sharma R."/>
            <person name="Hettich R.L."/>
            <person name="Wilkins M.J."/>
            <person name="Williams K.H."/>
            <person name="Singh A."/>
            <person name="Banfield J.F."/>
        </authorList>
    </citation>
    <scope>NUCLEOTIDE SEQUENCE [LARGE SCALE GENOMIC DNA]</scope>
    <source>
        <strain evidence="20">CSP1-7</strain>
    </source>
</reference>
<dbReference type="Pfam" id="PF00905">
    <property type="entry name" value="Transpeptidase"/>
    <property type="match status" value="1"/>
</dbReference>
<evidence type="ECO:0000256" key="13">
    <source>
        <dbReference type="ARBA" id="ARBA00023268"/>
    </source>
</evidence>
<comment type="caution">
    <text evidence="20">The sequence shown here is derived from an EMBL/GenBank/DDBJ whole genome shotgun (WGS) entry which is preliminary data.</text>
</comment>
<dbReference type="Proteomes" id="UP000051297">
    <property type="component" value="Unassembled WGS sequence"/>
</dbReference>
<dbReference type="InterPro" id="IPR001460">
    <property type="entry name" value="PCN-bd_Tpept"/>
</dbReference>
<keyword evidence="10" id="KW-0133">Cell shape</keyword>
<feature type="transmembrane region" description="Helical" evidence="17">
    <location>
        <begin position="36"/>
        <end position="55"/>
    </location>
</feature>
<evidence type="ECO:0000256" key="3">
    <source>
        <dbReference type="ARBA" id="ARBA00007739"/>
    </source>
</evidence>
<evidence type="ECO:0000313" key="21">
    <source>
        <dbReference type="Proteomes" id="UP000051297"/>
    </source>
</evidence>
<sequence>MRSRKYLPTVSGHWGRRDDGLFSKLVSVLKKVLRPFLRLAYLLVSKLYGLVFGILSKLPGFRNFSRRGRRSPLYWLNVLATIFLIFLIFSSLAFGAVAIVFSKDLPSPDRLMDRQVSLSTKIYDRNGTLLYDIYGDENRTLVKIDQVPDIVKQATIAIEDKHFYTHQGFDPIGMARGIYRTIVLRDTQGGSSITQQLVKNTLLTTERTIIRKLKEFILALQIEARYSKDEILQMYLNETPYGGQAIGIQAAAENYFGKNVNKLNLSEASLLAGLPQAPSRYSPYRDPDLAKGRQGEVLRRMREDGYITREQEESAKSAKLKYRPEGAQIKAPHFVMYVREILAERYGETLVETGGLRVTTTLDLTLQNKYQKIVAEGVAANRIWRVSNGALLATNPKTGEILSMVGSKNYFATDIDGQFNVTTSPSRQPGSSIKPIMYVTALKQGFTPATKLVGVPTTFDMPPGQPGYQPRNFGNTSYGIYSLRDSLGNSLNVPAVKTLSLVGLDNMIATAQEMGITTLTDPGRYGISLTLGGGEVKMLDMITAYSVFSTGGIRHDPVAILKVVDSNGNVLEEFKPNKGVRALTGQQAYLINNILSDDGARAVTFGRGGSLYFSGHTVAAKTGTTNDNRDNWTFGYTPAHEDSKAAIAISLWIGNNNNTPMNPGFRSTGGAARIWHRAMADYLSNKPNVNFKRPDGIVSGTVDALSGMAPGPYTGGTKTDIFIAGTFPTETDNWHVRLNICKPDGKLASDACIAAGQSEERNYIQIRAEKPEWQDDVDAWVAKTYKGKSQYFPPKKTSTLCFNGSGNVVSCTGGETGPILKSSDVSFHNYDSGATLNNLNELPTKFEVRAKPTSQPGTGIAFVRFSLIGSGNPTTDDCAVGDKTECNTDSDPGSDNTGVPDYYSSKDNFPLASNWQLFDLSKADAIQLVPGDYKVRIYVQDTAGGATTLEIPVTIVP</sequence>
<feature type="domain" description="Penicillin-binding protein transpeptidase" evidence="18">
    <location>
        <begin position="389"/>
        <end position="650"/>
    </location>
</feature>
<comment type="catalytic activity">
    <reaction evidence="15">
        <text>Preferential cleavage: (Ac)2-L-Lys-D-Ala-|-D-Ala. Also transpeptidation of peptidyl-alanyl moieties that are N-acyl substituents of D-alanine.</text>
        <dbReference type="EC" id="3.4.16.4"/>
    </reaction>
</comment>
<evidence type="ECO:0000256" key="11">
    <source>
        <dbReference type="ARBA" id="ARBA00022984"/>
    </source>
</evidence>
<dbReference type="GO" id="GO:0071555">
    <property type="term" value="P:cell wall organization"/>
    <property type="evidence" value="ECO:0007669"/>
    <property type="project" value="UniProtKB-KW"/>
</dbReference>
<evidence type="ECO:0000256" key="4">
    <source>
        <dbReference type="ARBA" id="ARBA00022475"/>
    </source>
</evidence>
<dbReference type="PANTHER" id="PTHR32282">
    <property type="entry name" value="BINDING PROTEIN TRANSPEPTIDASE, PUTATIVE-RELATED"/>
    <property type="match status" value="1"/>
</dbReference>
<evidence type="ECO:0000259" key="19">
    <source>
        <dbReference type="Pfam" id="PF00912"/>
    </source>
</evidence>
<dbReference type="InterPro" id="IPR012338">
    <property type="entry name" value="Beta-lactam/transpept-like"/>
</dbReference>
<feature type="transmembrane region" description="Helical" evidence="17">
    <location>
        <begin position="76"/>
        <end position="101"/>
    </location>
</feature>
<dbReference type="PANTHER" id="PTHR32282:SF11">
    <property type="entry name" value="PENICILLIN-BINDING PROTEIN 1B"/>
    <property type="match status" value="1"/>
</dbReference>
<dbReference type="GO" id="GO:0008955">
    <property type="term" value="F:peptidoglycan glycosyltransferase activity"/>
    <property type="evidence" value="ECO:0007669"/>
    <property type="project" value="UniProtKB-EC"/>
</dbReference>
<dbReference type="EMBL" id="LDXK01000002">
    <property type="protein sequence ID" value="KRT67492.1"/>
    <property type="molecule type" value="Genomic_DNA"/>
</dbReference>
<proteinExistence type="inferred from homology"/>
<keyword evidence="5" id="KW-0121">Carboxypeptidase</keyword>
<evidence type="ECO:0000256" key="2">
    <source>
        <dbReference type="ARBA" id="ARBA00007090"/>
    </source>
</evidence>
<keyword evidence="17" id="KW-1133">Transmembrane helix</keyword>
<keyword evidence="6" id="KW-0645">Protease</keyword>
<evidence type="ECO:0000256" key="16">
    <source>
        <dbReference type="ARBA" id="ARBA00049902"/>
    </source>
</evidence>
<keyword evidence="14" id="KW-0961">Cell wall biogenesis/degradation</keyword>
<dbReference type="InterPro" id="IPR036950">
    <property type="entry name" value="PBP_transglycosylase"/>
</dbReference>
<comment type="catalytic activity">
    <reaction evidence="16">
        <text>[GlcNAc-(1-&gt;4)-Mur2Ac(oyl-L-Ala-gamma-D-Glu-L-Lys-D-Ala-D-Ala)](n)-di-trans,octa-cis-undecaprenyl diphosphate + beta-D-GlcNAc-(1-&gt;4)-Mur2Ac(oyl-L-Ala-gamma-D-Glu-L-Lys-D-Ala-D-Ala)-di-trans,octa-cis-undecaprenyl diphosphate = [GlcNAc-(1-&gt;4)-Mur2Ac(oyl-L-Ala-gamma-D-Glu-L-Lys-D-Ala-D-Ala)](n+1)-di-trans,octa-cis-undecaprenyl diphosphate + di-trans,octa-cis-undecaprenyl diphosphate + H(+)</text>
        <dbReference type="Rhea" id="RHEA:23708"/>
        <dbReference type="Rhea" id="RHEA-COMP:9602"/>
        <dbReference type="Rhea" id="RHEA-COMP:9603"/>
        <dbReference type="ChEBI" id="CHEBI:15378"/>
        <dbReference type="ChEBI" id="CHEBI:58405"/>
        <dbReference type="ChEBI" id="CHEBI:60033"/>
        <dbReference type="ChEBI" id="CHEBI:78435"/>
        <dbReference type="EC" id="2.4.99.28"/>
    </reaction>
</comment>
<dbReference type="InterPro" id="IPR023346">
    <property type="entry name" value="Lysozyme-like_dom_sf"/>
</dbReference>
<dbReference type="GO" id="GO:0009002">
    <property type="term" value="F:serine-type D-Ala-D-Ala carboxypeptidase activity"/>
    <property type="evidence" value="ECO:0007669"/>
    <property type="project" value="UniProtKB-EC"/>
</dbReference>
<keyword evidence="9" id="KW-0378">Hydrolase</keyword>
<keyword evidence="12 17" id="KW-0472">Membrane</keyword>
<dbReference type="Gene3D" id="3.40.710.10">
    <property type="entry name" value="DD-peptidase/beta-lactamase superfamily"/>
    <property type="match status" value="1"/>
</dbReference>
<evidence type="ECO:0000256" key="6">
    <source>
        <dbReference type="ARBA" id="ARBA00022670"/>
    </source>
</evidence>
<evidence type="ECO:0000256" key="17">
    <source>
        <dbReference type="SAM" id="Phobius"/>
    </source>
</evidence>
<keyword evidence="8" id="KW-0808">Transferase</keyword>
<keyword evidence="17" id="KW-0812">Transmembrane</keyword>
<evidence type="ECO:0000313" key="20">
    <source>
        <dbReference type="EMBL" id="KRT67492.1"/>
    </source>
</evidence>
<dbReference type="PATRIC" id="fig|1576480.3.peg.310"/>
<comment type="subcellular location">
    <subcellularLocation>
        <location evidence="1">Cell membrane</location>
    </subcellularLocation>
</comment>
<comment type="similarity">
    <text evidence="2">In the C-terminal section; belongs to the transpeptidase family.</text>
</comment>
<feature type="domain" description="Glycosyl transferase family 51" evidence="19">
    <location>
        <begin position="127"/>
        <end position="301"/>
    </location>
</feature>
<dbReference type="FunFam" id="1.10.3810.10:FF:000001">
    <property type="entry name" value="Penicillin-binding protein 1A"/>
    <property type="match status" value="1"/>
</dbReference>
<organism evidence="20 21">
    <name type="scientific">candidate division WWE3 bacterium CSP1-7</name>
    <dbReference type="NCBI Taxonomy" id="1576480"/>
    <lineage>
        <taxon>Bacteria</taxon>
        <taxon>Katanobacteria</taxon>
    </lineage>
</organism>
<dbReference type="GO" id="GO:0005886">
    <property type="term" value="C:plasma membrane"/>
    <property type="evidence" value="ECO:0007669"/>
    <property type="project" value="UniProtKB-SubCell"/>
</dbReference>
<evidence type="ECO:0000256" key="15">
    <source>
        <dbReference type="ARBA" id="ARBA00034000"/>
    </source>
</evidence>
<dbReference type="STRING" id="1576480.XU08_C0002G0030"/>
<dbReference type="GO" id="GO:0006508">
    <property type="term" value="P:proteolysis"/>
    <property type="evidence" value="ECO:0007669"/>
    <property type="project" value="UniProtKB-KW"/>
</dbReference>
<evidence type="ECO:0000256" key="12">
    <source>
        <dbReference type="ARBA" id="ARBA00023136"/>
    </source>
</evidence>
<dbReference type="Pfam" id="PF00912">
    <property type="entry name" value="Transgly"/>
    <property type="match status" value="1"/>
</dbReference>
<evidence type="ECO:0000256" key="10">
    <source>
        <dbReference type="ARBA" id="ARBA00022960"/>
    </source>
</evidence>
<dbReference type="Gene3D" id="1.10.3810.10">
    <property type="entry name" value="Biosynthetic peptidoglycan transglycosylase-like"/>
    <property type="match status" value="1"/>
</dbReference>